<dbReference type="Proteomes" id="UP000726170">
    <property type="component" value="Unassembled WGS sequence"/>
</dbReference>
<evidence type="ECO:0000313" key="5">
    <source>
        <dbReference type="Proteomes" id="UP000726170"/>
    </source>
</evidence>
<dbReference type="RefSeq" id="WP_216437296.1">
    <property type="nucleotide sequence ID" value="NZ_JAHLQF010000001.1"/>
</dbReference>
<keyword evidence="1" id="KW-0808">Transferase</keyword>
<name>A0ABS6ECG1_9CLOT</name>
<sequence>MKIICSIGPKVNNIDSIDKLIKAGTDILRFNFSHINYKDTEALIDYTQKKYKNISILQDLAGNKIRVSRSFHHQYKVFAGDTVYFCSENSYKERKDIIEDRIFYVPLSFRKDLSLLKSTKTIYMKDGTMEFEVLDNNKDIIKTVVKRGGMIRREKGVNAPGVDRSFMGLTAKDKRDIIWGLNRGVDIICLSYVCYAENMKEFRTFVNKNSNGRKVKLWAKIESKEGIENFQEILSESDGVMIGRGDLISEINYEEIPIVQENIIKQIKDNNKNIIIATYVLDSMKKNIRPTLSEMSDIYYFLKNGVYAIMLAGEVSVGSRPILTVSTMKKLIETYSK</sequence>
<organism evidence="4 5">
    <name type="scientific">Clostridium mobile</name>
    <dbReference type="NCBI Taxonomy" id="2841512"/>
    <lineage>
        <taxon>Bacteria</taxon>
        <taxon>Bacillati</taxon>
        <taxon>Bacillota</taxon>
        <taxon>Clostridia</taxon>
        <taxon>Eubacteriales</taxon>
        <taxon>Clostridiaceae</taxon>
        <taxon>Clostridium</taxon>
    </lineage>
</organism>
<keyword evidence="2" id="KW-0479">Metal-binding</keyword>
<keyword evidence="5" id="KW-1185">Reference proteome</keyword>
<comment type="caution">
    <text evidence="4">The sequence shown here is derived from an EMBL/GenBank/DDBJ whole genome shotgun (WGS) entry which is preliminary data.</text>
</comment>
<keyword evidence="4" id="KW-0418">Kinase</keyword>
<feature type="domain" description="Pyruvate kinase barrel" evidence="3">
    <location>
        <begin position="2"/>
        <end position="325"/>
    </location>
</feature>
<evidence type="ECO:0000313" key="4">
    <source>
        <dbReference type="EMBL" id="MBU5482882.1"/>
    </source>
</evidence>
<dbReference type="InterPro" id="IPR015793">
    <property type="entry name" value="Pyrv_Knase_brl"/>
</dbReference>
<dbReference type="EMBL" id="JAHLQF010000001">
    <property type="protein sequence ID" value="MBU5482882.1"/>
    <property type="molecule type" value="Genomic_DNA"/>
</dbReference>
<protein>
    <submittedName>
        <fullName evidence="4">Pyruvate kinase</fullName>
    </submittedName>
</protein>
<dbReference type="GO" id="GO:0016301">
    <property type="term" value="F:kinase activity"/>
    <property type="evidence" value="ECO:0007669"/>
    <property type="project" value="UniProtKB-KW"/>
</dbReference>
<gene>
    <name evidence="4" type="ORF">KQI86_01005</name>
</gene>
<evidence type="ECO:0000256" key="2">
    <source>
        <dbReference type="ARBA" id="ARBA00022723"/>
    </source>
</evidence>
<dbReference type="PANTHER" id="PTHR11817">
    <property type="entry name" value="PYRUVATE KINASE"/>
    <property type="match status" value="1"/>
</dbReference>
<keyword evidence="4" id="KW-0670">Pyruvate</keyword>
<accession>A0ABS6ECG1</accession>
<dbReference type="InterPro" id="IPR001697">
    <property type="entry name" value="Pyr_Knase"/>
</dbReference>
<evidence type="ECO:0000256" key="1">
    <source>
        <dbReference type="ARBA" id="ARBA00022679"/>
    </source>
</evidence>
<dbReference type="Pfam" id="PF00224">
    <property type="entry name" value="PK"/>
    <property type="match status" value="1"/>
</dbReference>
<proteinExistence type="predicted"/>
<evidence type="ECO:0000259" key="3">
    <source>
        <dbReference type="Pfam" id="PF00224"/>
    </source>
</evidence>
<reference evidence="4 5" key="1">
    <citation type="submission" date="2021-06" db="EMBL/GenBank/DDBJ databases">
        <authorList>
            <person name="Sun Q."/>
            <person name="Li D."/>
        </authorList>
    </citation>
    <scope>NUCLEOTIDE SEQUENCE [LARGE SCALE GENOMIC DNA]</scope>
    <source>
        <strain evidence="4 5">MSJ-11</strain>
    </source>
</reference>